<reference evidence="3 4" key="1">
    <citation type="submission" date="2017-06" db="EMBL/GenBank/DDBJ databases">
        <title>Draft Genome Sequence of Bacillus sp Strain 36R Isolated from saline sediment at Atanasia, Sonora, Mexico.</title>
        <authorList>
            <person name="Sanchez Diaz R."/>
            <person name="Quiroz Macias M.E."/>
            <person name="Ibarra Gamez J.C."/>
            <person name="Enciso Ibarra J."/>
            <person name="Gomez Gil B."/>
            <person name="Galaviz Silva L."/>
        </authorList>
    </citation>
    <scope>NUCLEOTIDE SEQUENCE [LARGE SCALE GENOMIC DNA]</scope>
    <source>
        <strain evidence="3 4">36R_ATNSAL</strain>
    </source>
</reference>
<dbReference type="Pfam" id="PF12706">
    <property type="entry name" value="Lactamase_B_2"/>
    <property type="match status" value="1"/>
</dbReference>
<dbReference type="GO" id="GO:0042781">
    <property type="term" value="F:3'-tRNA processing endoribonuclease activity"/>
    <property type="evidence" value="ECO:0007669"/>
    <property type="project" value="TreeGrafter"/>
</dbReference>
<organism evidence="3 4">
    <name type="scientific">Bacillus pumilus</name>
    <name type="common">Bacillus mesentericus</name>
    <dbReference type="NCBI Taxonomy" id="1408"/>
    <lineage>
        <taxon>Bacteria</taxon>
        <taxon>Bacillati</taxon>
        <taxon>Bacillota</taxon>
        <taxon>Bacilli</taxon>
        <taxon>Bacillales</taxon>
        <taxon>Bacillaceae</taxon>
        <taxon>Bacillus</taxon>
    </lineage>
</organism>
<protein>
    <recommendedName>
        <fullName evidence="2">Metallo-beta-lactamase domain-containing protein</fullName>
    </recommendedName>
</protein>
<comment type="caution">
    <text evidence="3">The sequence shown here is derived from an EMBL/GenBank/DDBJ whole genome shotgun (WGS) entry which is preliminary data.</text>
</comment>
<dbReference type="SMART" id="SM00849">
    <property type="entry name" value="Lactamase_B"/>
    <property type="match status" value="1"/>
</dbReference>
<dbReference type="PANTHER" id="PTHR46018:SF4">
    <property type="entry name" value="METALLO-HYDROLASE YHFI-RELATED"/>
    <property type="match status" value="1"/>
</dbReference>
<dbReference type="AlphaFoldDB" id="A0A2A5IY00"/>
<dbReference type="EMBL" id="NKHG01000034">
    <property type="protein sequence ID" value="PCK22224.1"/>
    <property type="molecule type" value="Genomic_DNA"/>
</dbReference>
<name>A0A2A5IY00_BACPU</name>
<evidence type="ECO:0000313" key="4">
    <source>
        <dbReference type="Proteomes" id="UP000228754"/>
    </source>
</evidence>
<dbReference type="Proteomes" id="UP000228754">
    <property type="component" value="Unassembled WGS sequence"/>
</dbReference>
<dbReference type="InterPro" id="IPR036866">
    <property type="entry name" value="RibonucZ/Hydroxyglut_hydro"/>
</dbReference>
<dbReference type="PANTHER" id="PTHR46018">
    <property type="entry name" value="ZINC PHOSPHODIESTERASE ELAC PROTEIN 1"/>
    <property type="match status" value="1"/>
</dbReference>
<dbReference type="OrthoDB" id="9794898at2"/>
<accession>A0A2A5IY00</accession>
<feature type="domain" description="Metallo-beta-lactamase" evidence="2">
    <location>
        <begin position="20"/>
        <end position="213"/>
    </location>
</feature>
<evidence type="ECO:0000259" key="2">
    <source>
        <dbReference type="SMART" id="SM00849"/>
    </source>
</evidence>
<evidence type="ECO:0000313" key="3">
    <source>
        <dbReference type="EMBL" id="PCK22224.1"/>
    </source>
</evidence>
<dbReference type="CDD" id="cd07716">
    <property type="entry name" value="RNaseZ_short-form-like_MBL-fold"/>
    <property type="match status" value="1"/>
</dbReference>
<dbReference type="InterPro" id="IPR001279">
    <property type="entry name" value="Metallo-B-lactamas"/>
</dbReference>
<evidence type="ECO:0000256" key="1">
    <source>
        <dbReference type="ARBA" id="ARBA00022833"/>
    </source>
</evidence>
<gene>
    <name evidence="3" type="ORF">CEY02_05000</name>
</gene>
<proteinExistence type="predicted"/>
<sequence length="249" mass="27093">MTMKLTVIGCYGGFPAAGEATSGYLFESGGFRLLVDCGSSVLSKLQQYIDIEELDAVLLSHYHHDHIADIGPLQYAKLVGYHLGKSSGPLPIYGHTGDQEAFLRLSDDVHTKAKPYHSAEGLQIGPFQIDFLKTVHPAECYAMRIHADDAVVVYTADSSYQDAFIPFSKDADLLIAESNFYAGQDGSSAGHMNSTDVGKMANEANVGELIITHLPHVGRHKDLVNEAQALYTGSIQLAHTGLRWNKEGR</sequence>
<dbReference type="SUPFAM" id="SSF56281">
    <property type="entry name" value="Metallo-hydrolase/oxidoreductase"/>
    <property type="match status" value="1"/>
</dbReference>
<dbReference type="Gene3D" id="3.60.15.10">
    <property type="entry name" value="Ribonuclease Z/Hydroxyacylglutathione hydrolase-like"/>
    <property type="match status" value="1"/>
</dbReference>
<keyword evidence="1" id="KW-0862">Zinc</keyword>